<dbReference type="Gene3D" id="2.60.40.380">
    <property type="entry name" value="Purple acid phosphatase-like, N-terminal"/>
    <property type="match status" value="2"/>
</dbReference>
<dbReference type="InterPro" id="IPR015914">
    <property type="entry name" value="PAPs_N"/>
</dbReference>
<accession>A0ABS7S8R8</accession>
<dbReference type="PANTHER" id="PTHR22953:SF153">
    <property type="entry name" value="PURPLE ACID PHOSPHATASE"/>
    <property type="match status" value="1"/>
</dbReference>
<name>A0ABS7S8R8_9MICO</name>
<dbReference type="Proteomes" id="UP000826651">
    <property type="component" value="Unassembled WGS sequence"/>
</dbReference>
<feature type="region of interest" description="Disordered" evidence="4">
    <location>
        <begin position="159"/>
        <end position="184"/>
    </location>
</feature>
<comment type="caution">
    <text evidence="6">The sequence shown here is derived from an EMBL/GenBank/DDBJ whole genome shotgun (WGS) entry which is preliminary data.</text>
</comment>
<reference evidence="6 7" key="1">
    <citation type="submission" date="2021-04" db="EMBL/GenBank/DDBJ databases">
        <title>Ruania sp. nov., isolated from sandy soil of mangrove forest.</title>
        <authorList>
            <person name="Ge X."/>
            <person name="Huang R."/>
            <person name="Liu W."/>
        </authorList>
    </citation>
    <scope>NUCLEOTIDE SEQUENCE [LARGE SCALE GENOMIC DNA]</scope>
    <source>
        <strain evidence="6 7">N2-46</strain>
    </source>
</reference>
<evidence type="ECO:0000259" key="5">
    <source>
        <dbReference type="PROSITE" id="PS50853"/>
    </source>
</evidence>
<dbReference type="SUPFAM" id="SSF49265">
    <property type="entry name" value="Fibronectin type III"/>
    <property type="match status" value="1"/>
</dbReference>
<keyword evidence="2" id="KW-0326">Glycosidase</keyword>
<proteinExistence type="predicted"/>
<evidence type="ECO:0000313" key="6">
    <source>
        <dbReference type="EMBL" id="MBZ2196744.1"/>
    </source>
</evidence>
<evidence type="ECO:0000256" key="3">
    <source>
        <dbReference type="ARBA" id="ARBA00023326"/>
    </source>
</evidence>
<feature type="domain" description="Fibronectin type-III" evidence="5">
    <location>
        <begin position="185"/>
        <end position="274"/>
    </location>
</feature>
<feature type="compositionally biased region" description="Acidic residues" evidence="4">
    <location>
        <begin position="171"/>
        <end position="181"/>
    </location>
</feature>
<feature type="compositionally biased region" description="Acidic residues" evidence="4">
    <location>
        <begin position="492"/>
        <end position="502"/>
    </location>
</feature>
<gene>
    <name evidence="6" type="ORF">KCQ71_11310</name>
</gene>
<dbReference type="RefSeq" id="WP_223405868.1">
    <property type="nucleotide sequence ID" value="NZ_JAGSHT010000010.1"/>
</dbReference>
<dbReference type="Pfam" id="PF16656">
    <property type="entry name" value="Pur_ac_phosph_N"/>
    <property type="match status" value="2"/>
</dbReference>
<dbReference type="SUPFAM" id="SSF49899">
    <property type="entry name" value="Concanavalin A-like lectins/glucanases"/>
    <property type="match status" value="2"/>
</dbReference>
<keyword evidence="3" id="KW-0119">Carbohydrate metabolism</keyword>
<dbReference type="InterPro" id="IPR013320">
    <property type="entry name" value="ConA-like_dom_sf"/>
</dbReference>
<evidence type="ECO:0000256" key="2">
    <source>
        <dbReference type="ARBA" id="ARBA00023295"/>
    </source>
</evidence>
<feature type="domain" description="Fibronectin type-III" evidence="5">
    <location>
        <begin position="506"/>
        <end position="595"/>
    </location>
</feature>
<protein>
    <submittedName>
        <fullName evidence="6">Fibronectin type III domain-containing protein</fullName>
    </submittedName>
</protein>
<dbReference type="InterPro" id="IPR003961">
    <property type="entry name" value="FN3_dom"/>
</dbReference>
<dbReference type="PROSITE" id="PS50853">
    <property type="entry name" value="FN3"/>
    <property type="match status" value="2"/>
</dbReference>
<dbReference type="InterPro" id="IPR036116">
    <property type="entry name" value="FN3_sf"/>
</dbReference>
<feature type="region of interest" description="Disordered" evidence="4">
    <location>
        <begin position="480"/>
        <end position="505"/>
    </location>
</feature>
<dbReference type="InterPro" id="IPR039331">
    <property type="entry name" value="PAPs-like"/>
</dbReference>
<sequence>MGAGESHDAWGVNRSLRVMQAVSNSDFAVDAGFDSVPSATNQDQGLIVEQDASNWLRFDVFSSGGVVRAFAASTTNGTSKTRFNTVLSVQPADSVVVGVSRAGNAWTMTVAVDGGAPQVIGTFSQALTVGSVGPFAANAGSKPAAYTALVDYVFDRANPITPEDGGAAPDPDPDPDPEPEPDVTAPVVSGLAATPAASSATVSWTTNEATTGAVAFGTTTSYGSSATSTGSGTSHSVTLTGLAPATTYHYRVTATDTSGNAGSSADLTFTTTAASAPNAVLLSDDFSGAVLGSGWSVVDPVGDGSVELVGQGTGDAYLALSVGAGESHDAWGVNRSLRVMQAVSNSDFAVDAGFDSVPSATNQDQGLIVEQDASNWLRFDVFSSGGVVRAFAASTTNGTSKTRFNTVLSVQPADSVVVGVSRAGNAWTMTVAVDGGAPQVIGTFSQALTVGSVGPFAANAGSKPAAYTALVDYVFDRANPITPEDGGAAPDPDPDPDPEPEPDVTAPVVSGLAATPAASSATVSWTTNEATTGAVAFGTTTSYGSSATSTGSGTSHSVTLTGLAPATTYHYRVTATDTSGNATVTQDRVFTTPAQTDGIAIDVWYGPDQVFGAPARTQPRVNIVGSVSDPASVTSLTYRVNGGAARNLSIGPDNRRLSAPGDFNVDIPYADLSAGANGVTITALGSDGSSVTETVNVTVQTASSTLPYATDWSAGESLQAQAQSVDGLWEAGNGSVSTVQVGYDRILAVGDATWTDYEVTVPMTLHGFGPGAGQYLSGAAMIGVGLRWQGHTQLQGEQPGYGWYPAGAYSWYRFYDEGPRWELFGNNNSPVNRGPRNAVDFSPGDTFVMRVRVESLPTGGAVYSMRMWEQGTVEPTTWFATITDDDTVANGSVVLIAHHVDATFGNVTVTPLE</sequence>
<dbReference type="Gene3D" id="2.60.120.200">
    <property type="match status" value="2"/>
</dbReference>
<evidence type="ECO:0000313" key="7">
    <source>
        <dbReference type="Proteomes" id="UP000826651"/>
    </source>
</evidence>
<dbReference type="CDD" id="cd00063">
    <property type="entry name" value="FN3"/>
    <property type="match status" value="2"/>
</dbReference>
<evidence type="ECO:0000256" key="1">
    <source>
        <dbReference type="ARBA" id="ARBA00022729"/>
    </source>
</evidence>
<keyword evidence="1" id="KW-0732">Signal</keyword>
<keyword evidence="7" id="KW-1185">Reference proteome</keyword>
<evidence type="ECO:0000256" key="4">
    <source>
        <dbReference type="SAM" id="MobiDB-lite"/>
    </source>
</evidence>
<keyword evidence="3" id="KW-0624">Polysaccharide degradation</keyword>
<dbReference type="SMART" id="SM00060">
    <property type="entry name" value="FN3"/>
    <property type="match status" value="2"/>
</dbReference>
<organism evidence="6 7">
    <name type="scientific">Occultella gossypii</name>
    <dbReference type="NCBI Taxonomy" id="2800820"/>
    <lineage>
        <taxon>Bacteria</taxon>
        <taxon>Bacillati</taxon>
        <taxon>Actinomycetota</taxon>
        <taxon>Actinomycetes</taxon>
        <taxon>Micrococcales</taxon>
        <taxon>Ruaniaceae</taxon>
        <taxon>Occultella</taxon>
    </lineage>
</organism>
<dbReference type="EMBL" id="JAGSHT010000010">
    <property type="protein sequence ID" value="MBZ2196744.1"/>
    <property type="molecule type" value="Genomic_DNA"/>
</dbReference>
<dbReference type="PANTHER" id="PTHR22953">
    <property type="entry name" value="ACID PHOSPHATASE RELATED"/>
    <property type="match status" value="1"/>
</dbReference>
<keyword evidence="2" id="KW-0378">Hydrolase</keyword>